<reference evidence="1 2" key="1">
    <citation type="submission" date="2016-07" db="EMBL/GenBank/DDBJ databases">
        <title>Genome sequencing of Vibrio scophthalmi strain VS-05, an isolated from Paralichthys olivaceus.</title>
        <authorList>
            <person name="Han H.-J."/>
        </authorList>
    </citation>
    <scope>NUCLEOTIDE SEQUENCE [LARGE SCALE GENOMIC DNA]</scope>
    <source>
        <strain evidence="1 2">VS-05</strain>
    </source>
</reference>
<protein>
    <submittedName>
        <fullName evidence="1">Uncharacterized protein</fullName>
    </submittedName>
</protein>
<organism evidence="1 2">
    <name type="scientific">Vibrio scophthalmi</name>
    <dbReference type="NCBI Taxonomy" id="45658"/>
    <lineage>
        <taxon>Bacteria</taxon>
        <taxon>Pseudomonadati</taxon>
        <taxon>Pseudomonadota</taxon>
        <taxon>Gammaproteobacteria</taxon>
        <taxon>Vibrionales</taxon>
        <taxon>Vibrionaceae</taxon>
        <taxon>Vibrio</taxon>
    </lineage>
</organism>
<dbReference type="Pfam" id="PF10928">
    <property type="entry name" value="DUF2810"/>
    <property type="match status" value="1"/>
</dbReference>
<evidence type="ECO:0000313" key="2">
    <source>
        <dbReference type="Proteomes" id="UP000092528"/>
    </source>
</evidence>
<proteinExistence type="predicted"/>
<dbReference type="STRING" id="45658.VSVS12_03174"/>
<dbReference type="EMBL" id="CP016415">
    <property type="protein sequence ID" value="ANU39050.1"/>
    <property type="molecule type" value="Genomic_DNA"/>
</dbReference>
<accession>A0A1B1NT67</accession>
<dbReference type="NCBIfam" id="NF008244">
    <property type="entry name" value="PRK11020.1"/>
    <property type="match status" value="1"/>
</dbReference>
<dbReference type="Proteomes" id="UP000092528">
    <property type="component" value="Chromosome 2"/>
</dbReference>
<name>A0A1B1NT67_9VIBR</name>
<evidence type="ECO:0000313" key="1">
    <source>
        <dbReference type="EMBL" id="ANU39050.1"/>
    </source>
</evidence>
<dbReference type="KEGG" id="vsc:VSVS12_03174"/>
<keyword evidence="2" id="KW-1185">Reference proteome</keyword>
<dbReference type="Gene3D" id="3.30.1370.150">
    <property type="entry name" value="Uncharacterised protein PF10928, DUF2810"/>
    <property type="match status" value="1"/>
</dbReference>
<dbReference type="InterPro" id="IPR021230">
    <property type="entry name" value="DUF2810"/>
</dbReference>
<dbReference type="AlphaFoldDB" id="A0A1B1NT67"/>
<sequence length="132" mass="15241">MLYSAPSKYEELITMTIKQDIQKLTNRIDTCRHKLDAAKSRGDQAMISKFTDDLEALTKKQASLKGKQTYDLNKERKELQDMPFYREITKEEQADLGKLKKSVKGLVLVHPMTKMGKQLRIEVMTGFAPKKF</sequence>
<dbReference type="PATRIC" id="fig|45658.6.peg.3107"/>
<gene>
    <name evidence="1" type="ORF">VSVS05_04014</name>
</gene>